<dbReference type="RefSeq" id="WP_160629335.1">
    <property type="nucleotide sequence ID" value="NZ_CP047593.1"/>
</dbReference>
<dbReference type="AlphaFoldDB" id="A0A6P1MEV8"/>
<evidence type="ECO:0000313" key="2">
    <source>
        <dbReference type="EMBL" id="QHI70156.1"/>
    </source>
</evidence>
<dbReference type="PANTHER" id="PTHR44103:SF1">
    <property type="entry name" value="PROPROTEIN CONVERTASE P"/>
    <property type="match status" value="1"/>
</dbReference>
<evidence type="ECO:0000256" key="1">
    <source>
        <dbReference type="ARBA" id="ARBA00022729"/>
    </source>
</evidence>
<accession>A0A6P1MEV8</accession>
<dbReference type="Pfam" id="PF01839">
    <property type="entry name" value="FG-GAP"/>
    <property type="match status" value="1"/>
</dbReference>
<dbReference type="InterPro" id="IPR013517">
    <property type="entry name" value="FG-GAP"/>
</dbReference>
<keyword evidence="1" id="KW-0732">Signal</keyword>
<organism evidence="2 3">
    <name type="scientific">Tichowtungia aerotolerans</name>
    <dbReference type="NCBI Taxonomy" id="2697043"/>
    <lineage>
        <taxon>Bacteria</taxon>
        <taxon>Pseudomonadati</taxon>
        <taxon>Kiritimatiellota</taxon>
        <taxon>Tichowtungiia</taxon>
        <taxon>Tichowtungiales</taxon>
        <taxon>Tichowtungiaceae</taxon>
        <taxon>Tichowtungia</taxon>
    </lineage>
</organism>
<protein>
    <recommendedName>
        <fullName evidence="4">FG-GAP repeat protein</fullName>
    </recommendedName>
</protein>
<keyword evidence="3" id="KW-1185">Reference proteome</keyword>
<dbReference type="SUPFAM" id="SSF69318">
    <property type="entry name" value="Integrin alpha N-terminal domain"/>
    <property type="match status" value="3"/>
</dbReference>
<evidence type="ECO:0000313" key="3">
    <source>
        <dbReference type="Proteomes" id="UP000464954"/>
    </source>
</evidence>
<proteinExistence type="predicted"/>
<sequence length="964" mass="107905">MDEGTIRFDVQPLFTMPDVREGYGRTQCLLSTEIRTGQKMQLKLQTRGSKAFLVVETADGKDKPTGRIGLDVSNWKAETWHSVAMAWKRPNILLLRVDDKQQQISNAAIPSCSAGMMYEMYIGTDSDGTQGYSDNEHADMLFDNVAVFSVFDYQPGNREMPPAMPVFTAPDIVDRNPQWIGKTKHRINIYTGKTSRDWKNTPIRLSVDFKNGWETLDAAGRRAALASLRLVQYDPATGQPIVYDETLSGDDKYFVPFRISPELYWQSSGIVSWSHSGRNPATYSLYYDPTAPYAEAFPKTIPMTGDGDRLQLGLKGDANRLSLGISGLFEPFDADNDGDLDLWCNTGTAPMSRSRDLGYGHYYYENLGQTSKGVVFAPGQLIYRGSTPFKGMLNGNTLLNIADINGDEKPDFIYSGWKVHEWWEFEMCGGKPVVTAIHPIPFRGKAPTAELKSRVYDFNEDGLPDLQLGTKVLLNIGLETDPLFDAGNPIELSMDAPILFEKDEMDKQHFGEDNGAALARERLFFPIDWDMDGKLDLISSSNFPELFFRKNVGTKKDPLFSKRMRLKTFDRTDIHIVSMLTLAKVFDWDNDQDIDLLFGGEEGFIGFCENIAGPAKIPQLRQTAFVNQLNAPLDAGSLAIPVAVDWDDDGDNDLIVGNSGYEILLFENQGDNRNPVWSESHPLYAAGVPIQLMPGPDGSVQGSKESYWGYGEPVVVDWDGDGLKDLIVTGNRMTHHFFKNIGHNGHPQLAAGELIEMKNPPRDDDGKRTDLPWGIHYEPEGNELITVHRTRPEGLDWDGDGVMDYVTLDHKGDLALYRGERTESGKIVLNNPENIFEIDDPYARAIVWNHAKESDGGNWRPGSQGRTVVNIVDWDGDGDFDMIWDNINGRYYENTGSNKSPHLVDRGDLVKERLANHNTGPEIVDFDGDGKLDLLVGAESGRVYYFHRSYIERDTPSVAVVSEQ</sequence>
<evidence type="ECO:0008006" key="4">
    <source>
        <dbReference type="Google" id="ProtNLM"/>
    </source>
</evidence>
<dbReference type="InterPro" id="IPR028994">
    <property type="entry name" value="Integrin_alpha_N"/>
</dbReference>
<dbReference type="Proteomes" id="UP000464954">
    <property type="component" value="Chromosome"/>
</dbReference>
<dbReference type="Gene3D" id="2.130.10.130">
    <property type="entry name" value="Integrin alpha, N-terminal"/>
    <property type="match status" value="2"/>
</dbReference>
<reference evidence="2 3" key="1">
    <citation type="submission" date="2020-01" db="EMBL/GenBank/DDBJ databases">
        <title>Ponticoccus aerotolerans gen. nov., sp. nov., an anaerobic bacterium and proposal of Ponticoccusceae fam. nov., Ponticoccusles ord. nov. and Ponticoccuse classis nov. in the phylum Kiritimatiellaeota.</title>
        <authorList>
            <person name="Zhou L.Y."/>
            <person name="Du Z.J."/>
        </authorList>
    </citation>
    <scope>NUCLEOTIDE SEQUENCE [LARGE SCALE GENOMIC DNA]</scope>
    <source>
        <strain evidence="2 3">S-5007</strain>
    </source>
</reference>
<name>A0A6P1MEV8_9BACT</name>
<dbReference type="PANTHER" id="PTHR44103">
    <property type="entry name" value="PROPROTEIN CONVERTASE P"/>
    <property type="match status" value="1"/>
</dbReference>
<dbReference type="EMBL" id="CP047593">
    <property type="protein sequence ID" value="QHI70156.1"/>
    <property type="molecule type" value="Genomic_DNA"/>
</dbReference>
<gene>
    <name evidence="2" type="ORF">GT409_12105</name>
</gene>
<dbReference type="KEGG" id="taer:GT409_12105"/>